<dbReference type="InterPro" id="IPR027256">
    <property type="entry name" value="P-typ_ATPase_IB"/>
</dbReference>
<evidence type="ECO:0000256" key="14">
    <source>
        <dbReference type="ARBA" id="ARBA00023136"/>
    </source>
</evidence>
<evidence type="ECO:0000256" key="4">
    <source>
        <dbReference type="ARBA" id="ARBA00022475"/>
    </source>
</evidence>
<keyword evidence="12 15" id="KW-1133">Transmembrane helix</keyword>
<evidence type="ECO:0000259" key="16">
    <source>
        <dbReference type="PROSITE" id="PS50846"/>
    </source>
</evidence>
<keyword evidence="4 15" id="KW-1003">Cell membrane</keyword>
<evidence type="ECO:0000256" key="8">
    <source>
        <dbReference type="ARBA" id="ARBA00022741"/>
    </source>
</evidence>
<feature type="transmembrane region" description="Helical" evidence="15">
    <location>
        <begin position="145"/>
        <end position="167"/>
    </location>
</feature>
<dbReference type="InterPro" id="IPR023214">
    <property type="entry name" value="HAD_sf"/>
</dbReference>
<accession>A0A840S5E6</accession>
<dbReference type="SUPFAM" id="SSF81653">
    <property type="entry name" value="Calcium ATPase, transduction domain A"/>
    <property type="match status" value="1"/>
</dbReference>
<keyword evidence="18" id="KW-1185">Reference proteome</keyword>
<dbReference type="SUPFAM" id="SSF81665">
    <property type="entry name" value="Calcium ATPase, transmembrane domain M"/>
    <property type="match status" value="1"/>
</dbReference>
<dbReference type="InterPro" id="IPR006121">
    <property type="entry name" value="HMA_dom"/>
</dbReference>
<evidence type="ECO:0000256" key="9">
    <source>
        <dbReference type="ARBA" id="ARBA00022840"/>
    </source>
</evidence>
<dbReference type="PANTHER" id="PTHR43520">
    <property type="entry name" value="ATP7, ISOFORM B"/>
    <property type="match status" value="1"/>
</dbReference>
<dbReference type="GO" id="GO:0005507">
    <property type="term" value="F:copper ion binding"/>
    <property type="evidence" value="ECO:0007669"/>
    <property type="project" value="TreeGrafter"/>
</dbReference>
<dbReference type="GO" id="GO:0043682">
    <property type="term" value="F:P-type divalent copper transporter activity"/>
    <property type="evidence" value="ECO:0007669"/>
    <property type="project" value="TreeGrafter"/>
</dbReference>
<dbReference type="InterPro" id="IPR008250">
    <property type="entry name" value="ATPase_P-typ_transduc_dom_A_sf"/>
</dbReference>
<dbReference type="PROSITE" id="PS01047">
    <property type="entry name" value="HMA_1"/>
    <property type="match status" value="1"/>
</dbReference>
<keyword evidence="3" id="KW-0813">Transport</keyword>
<reference evidence="17 18" key="1">
    <citation type="submission" date="2020-08" db="EMBL/GenBank/DDBJ databases">
        <title>Genomic Encyclopedia of Type Strains, Phase IV (KMG-IV): sequencing the most valuable type-strain genomes for metagenomic binning, comparative biology and taxonomic classification.</title>
        <authorList>
            <person name="Goeker M."/>
        </authorList>
    </citation>
    <scope>NUCLEOTIDE SEQUENCE [LARGE SCALE GENOMIC DNA]</scope>
    <source>
        <strain evidence="17 18">DSM 23958</strain>
    </source>
</reference>
<feature type="domain" description="HMA" evidence="16">
    <location>
        <begin position="26"/>
        <end position="92"/>
    </location>
</feature>
<keyword evidence="6 15" id="KW-0812">Transmembrane</keyword>
<keyword evidence="13" id="KW-0406">Ion transport</keyword>
<dbReference type="InterPro" id="IPR018303">
    <property type="entry name" value="ATPase_P-typ_P_site"/>
</dbReference>
<dbReference type="PRINTS" id="PR00119">
    <property type="entry name" value="CATATPASE"/>
</dbReference>
<proteinExistence type="inferred from homology"/>
<dbReference type="Pfam" id="PF00403">
    <property type="entry name" value="HMA"/>
    <property type="match status" value="1"/>
</dbReference>
<dbReference type="SUPFAM" id="SSF55008">
    <property type="entry name" value="HMA, heavy metal-associated domain"/>
    <property type="match status" value="1"/>
</dbReference>
<keyword evidence="10" id="KW-0460">Magnesium</keyword>
<dbReference type="RefSeq" id="WP_246071416.1">
    <property type="nucleotide sequence ID" value="NZ_CP040709.1"/>
</dbReference>
<evidence type="ECO:0000256" key="3">
    <source>
        <dbReference type="ARBA" id="ARBA00022448"/>
    </source>
</evidence>
<comment type="subcellular location">
    <subcellularLocation>
        <location evidence="1">Cell membrane</location>
        <topology evidence="1">Multi-pass membrane protein</topology>
    </subcellularLocation>
</comment>
<dbReference type="InterPro" id="IPR023298">
    <property type="entry name" value="ATPase_P-typ_TM_dom_sf"/>
</dbReference>
<name>A0A840S5E6_9BURK</name>
<evidence type="ECO:0000313" key="18">
    <source>
        <dbReference type="Proteomes" id="UP000554837"/>
    </source>
</evidence>
<dbReference type="PROSITE" id="PS00154">
    <property type="entry name" value="ATPASE_E1_E2"/>
    <property type="match status" value="1"/>
</dbReference>
<dbReference type="InterPro" id="IPR023299">
    <property type="entry name" value="ATPase_P-typ_cyto_dom_N"/>
</dbReference>
<evidence type="ECO:0000256" key="1">
    <source>
        <dbReference type="ARBA" id="ARBA00004651"/>
    </source>
</evidence>
<dbReference type="SUPFAM" id="SSF56784">
    <property type="entry name" value="HAD-like"/>
    <property type="match status" value="1"/>
</dbReference>
<keyword evidence="9 15" id="KW-0067">ATP-binding</keyword>
<keyword evidence="14 15" id="KW-0472">Membrane</keyword>
<keyword evidence="7 15" id="KW-0479">Metal-binding</keyword>
<dbReference type="InterPro" id="IPR036163">
    <property type="entry name" value="HMA_dom_sf"/>
</dbReference>
<evidence type="ECO:0000256" key="13">
    <source>
        <dbReference type="ARBA" id="ARBA00023065"/>
    </source>
</evidence>
<dbReference type="InterPro" id="IPR017969">
    <property type="entry name" value="Heavy-metal-associated_CS"/>
</dbReference>
<dbReference type="GO" id="GO:0005886">
    <property type="term" value="C:plasma membrane"/>
    <property type="evidence" value="ECO:0007669"/>
    <property type="project" value="UniProtKB-SubCell"/>
</dbReference>
<dbReference type="InterPro" id="IPR059000">
    <property type="entry name" value="ATPase_P-type_domA"/>
</dbReference>
<feature type="transmembrane region" description="Helical" evidence="15">
    <location>
        <begin position="685"/>
        <end position="704"/>
    </location>
</feature>
<dbReference type="InterPro" id="IPR001757">
    <property type="entry name" value="P_typ_ATPase"/>
</dbReference>
<dbReference type="GO" id="GO:0055070">
    <property type="term" value="P:copper ion homeostasis"/>
    <property type="evidence" value="ECO:0007669"/>
    <property type="project" value="TreeGrafter"/>
</dbReference>
<dbReference type="PANTHER" id="PTHR43520:SF5">
    <property type="entry name" value="CATION-TRANSPORTING P-TYPE ATPASE-RELATED"/>
    <property type="match status" value="1"/>
</dbReference>
<comment type="caution">
    <text evidence="17">The sequence shown here is derived from an EMBL/GenBank/DDBJ whole genome shotgun (WGS) entry which is preliminary data.</text>
</comment>
<feature type="transmembrane region" description="Helical" evidence="15">
    <location>
        <begin position="211"/>
        <end position="229"/>
    </location>
</feature>
<dbReference type="Pfam" id="PF00122">
    <property type="entry name" value="E1-E2_ATPase"/>
    <property type="match status" value="1"/>
</dbReference>
<dbReference type="Pfam" id="PF00702">
    <property type="entry name" value="Hydrolase"/>
    <property type="match status" value="1"/>
</dbReference>
<dbReference type="Gene3D" id="3.30.70.100">
    <property type="match status" value="1"/>
</dbReference>
<feature type="transmembrane region" description="Helical" evidence="15">
    <location>
        <begin position="111"/>
        <end position="133"/>
    </location>
</feature>
<evidence type="ECO:0000256" key="2">
    <source>
        <dbReference type="ARBA" id="ARBA00006024"/>
    </source>
</evidence>
<dbReference type="GO" id="GO:0016887">
    <property type="term" value="F:ATP hydrolysis activity"/>
    <property type="evidence" value="ECO:0007669"/>
    <property type="project" value="InterPro"/>
</dbReference>
<keyword evidence="8 15" id="KW-0547">Nucleotide-binding</keyword>
<dbReference type="NCBIfam" id="TIGR01525">
    <property type="entry name" value="ATPase-IB_hvy"/>
    <property type="match status" value="1"/>
</dbReference>
<evidence type="ECO:0000256" key="7">
    <source>
        <dbReference type="ARBA" id="ARBA00022723"/>
    </source>
</evidence>
<evidence type="ECO:0000256" key="6">
    <source>
        <dbReference type="ARBA" id="ARBA00022692"/>
    </source>
</evidence>
<evidence type="ECO:0000256" key="10">
    <source>
        <dbReference type="ARBA" id="ARBA00022842"/>
    </source>
</evidence>
<evidence type="ECO:0000256" key="11">
    <source>
        <dbReference type="ARBA" id="ARBA00022967"/>
    </source>
</evidence>
<dbReference type="Gene3D" id="3.40.1110.10">
    <property type="entry name" value="Calcium-transporting ATPase, cytoplasmic domain N"/>
    <property type="match status" value="1"/>
</dbReference>
<keyword evidence="5" id="KW-0597">Phosphoprotein</keyword>
<dbReference type="AlphaFoldDB" id="A0A840S5E6"/>
<keyword evidence="11" id="KW-1278">Translocase</keyword>
<evidence type="ECO:0000256" key="5">
    <source>
        <dbReference type="ARBA" id="ARBA00022553"/>
    </source>
</evidence>
<dbReference type="Gene3D" id="2.70.150.10">
    <property type="entry name" value="Calcium-transporting ATPase, cytoplasmic transduction domain A"/>
    <property type="match status" value="1"/>
</dbReference>
<dbReference type="Gene3D" id="3.40.50.1000">
    <property type="entry name" value="HAD superfamily/HAD-like"/>
    <property type="match status" value="1"/>
</dbReference>
<dbReference type="Proteomes" id="UP000554837">
    <property type="component" value="Unassembled WGS sequence"/>
</dbReference>
<feature type="transmembrane region" description="Helical" evidence="15">
    <location>
        <begin position="179"/>
        <end position="199"/>
    </location>
</feature>
<organism evidence="17 18">
    <name type="scientific">Inhella inkyongensis</name>
    <dbReference type="NCBI Taxonomy" id="392593"/>
    <lineage>
        <taxon>Bacteria</taxon>
        <taxon>Pseudomonadati</taxon>
        <taxon>Pseudomonadota</taxon>
        <taxon>Betaproteobacteria</taxon>
        <taxon>Burkholderiales</taxon>
        <taxon>Sphaerotilaceae</taxon>
        <taxon>Inhella</taxon>
    </lineage>
</organism>
<gene>
    <name evidence="17" type="ORF">HNQ51_001144</name>
</gene>
<protein>
    <submittedName>
        <fullName evidence="17">Cu2+-exporting ATPase</fullName>
    </submittedName>
</protein>
<evidence type="ECO:0000313" key="17">
    <source>
        <dbReference type="EMBL" id="MBB5203851.1"/>
    </source>
</evidence>
<dbReference type="PROSITE" id="PS50846">
    <property type="entry name" value="HMA_2"/>
    <property type="match status" value="1"/>
</dbReference>
<dbReference type="GO" id="GO:0005524">
    <property type="term" value="F:ATP binding"/>
    <property type="evidence" value="ECO:0007669"/>
    <property type="project" value="UniProtKB-UniRule"/>
</dbReference>
<comment type="similarity">
    <text evidence="2 15">Belongs to the cation transport ATPase (P-type) (TC 3.A.3) family. Type IB subfamily.</text>
</comment>
<sequence length="730" mass="77688">MLEPIIPSPLERPAPASDGGGAQTRCELSLQVAGLHCAACAEALSAELRALPGVHTATVGYASALAWVDLDERLTPRAALLEAARKAGYELAEAAPEAAAALRRREARAMLWRLFVAWFCMMQIMMLAAPTYFDSGAEVPSDLRALMHGASWVLALPVLLFSATPFLRGAWRSLRQRRLGMDVPVALGVLVTFGASTLALADPGGLLGDAVYLDSMTMFVAFLLGARWFELKARHAAAIEAERLDLGEALEVTRVDAQGTTERVSAQALRPGDQVQLALGETLAADARLVSAQALVDESMLSGEARAFQRVQGDLLLAGTVNLGAPLRLEVVAVGGQTRQARLRRRLAQALSERPRGFSEADAWAPLFLAVVLLLALVAGLLWWHFEPGRTLSVVAAVLVVTCPCALALAAPAAVVASARALTQRGVWLQRLAAIEALARVERVVFDKTGTLTQPQARPLGEVDPTQMAAAVGLAQWSRHPVAQALARWPLQQAAGRWTEVTEVAGQGLRGRDARGAWWRLGRPAWVEAQTGASSTASLAFAPEAGDQPTLHFELDEVLRRDAAAVVERLRTLGLRMSLLSGDAPERARAVGAALGLEAQGGCDPEAKQAQVQAWQEQGQCVLMVGDGVNDGPVLAQADVAVAMGEGAGLARNSADLTLLRNELSALPELIQLGRRTRRVMRQNLAWAASYNLLAVPMALAGWLPPWAAGLGMALSSLWVVGNALRLARN</sequence>
<feature type="transmembrane region" description="Helical" evidence="15">
    <location>
        <begin position="364"/>
        <end position="386"/>
    </location>
</feature>
<evidence type="ECO:0000256" key="15">
    <source>
        <dbReference type="RuleBase" id="RU362081"/>
    </source>
</evidence>
<feature type="transmembrane region" description="Helical" evidence="15">
    <location>
        <begin position="392"/>
        <end position="416"/>
    </location>
</feature>
<dbReference type="CDD" id="cd00371">
    <property type="entry name" value="HMA"/>
    <property type="match status" value="1"/>
</dbReference>
<dbReference type="EMBL" id="JACHHO010000001">
    <property type="protein sequence ID" value="MBB5203851.1"/>
    <property type="molecule type" value="Genomic_DNA"/>
</dbReference>
<dbReference type="NCBIfam" id="TIGR01494">
    <property type="entry name" value="ATPase_P-type"/>
    <property type="match status" value="2"/>
</dbReference>
<dbReference type="InterPro" id="IPR036412">
    <property type="entry name" value="HAD-like_sf"/>
</dbReference>
<evidence type="ECO:0000256" key="12">
    <source>
        <dbReference type="ARBA" id="ARBA00022989"/>
    </source>
</evidence>